<gene>
    <name evidence="2" type="ORF">Tco_0772928</name>
</gene>
<feature type="compositionally biased region" description="Polar residues" evidence="1">
    <location>
        <begin position="83"/>
        <end position="96"/>
    </location>
</feature>
<reference evidence="2" key="1">
    <citation type="journal article" date="2022" name="Int. J. Mol. Sci.">
        <title>Draft Genome of Tanacetum Coccineum: Genomic Comparison of Closely Related Tanacetum-Family Plants.</title>
        <authorList>
            <person name="Yamashiro T."/>
            <person name="Shiraishi A."/>
            <person name="Nakayama K."/>
            <person name="Satake H."/>
        </authorList>
    </citation>
    <scope>NUCLEOTIDE SEQUENCE</scope>
</reference>
<evidence type="ECO:0000256" key="1">
    <source>
        <dbReference type="SAM" id="MobiDB-lite"/>
    </source>
</evidence>
<keyword evidence="3" id="KW-1185">Reference proteome</keyword>
<feature type="compositionally biased region" description="Acidic residues" evidence="1">
    <location>
        <begin position="140"/>
        <end position="153"/>
    </location>
</feature>
<evidence type="ECO:0000313" key="3">
    <source>
        <dbReference type="Proteomes" id="UP001151760"/>
    </source>
</evidence>
<name>A0ABQ4ZM91_9ASTR</name>
<protein>
    <recommendedName>
        <fullName evidence="4">Reverse transcriptase domain-containing protein</fullName>
    </recommendedName>
</protein>
<feature type="compositionally biased region" description="Basic residues" evidence="1">
    <location>
        <begin position="123"/>
        <end position="133"/>
    </location>
</feature>
<dbReference type="PANTHER" id="PTHR33223">
    <property type="entry name" value="CCHC-TYPE DOMAIN-CONTAINING PROTEIN"/>
    <property type="match status" value="1"/>
</dbReference>
<feature type="region of interest" description="Disordered" evidence="1">
    <location>
        <begin position="390"/>
        <end position="452"/>
    </location>
</feature>
<organism evidence="2 3">
    <name type="scientific">Tanacetum coccineum</name>
    <dbReference type="NCBI Taxonomy" id="301880"/>
    <lineage>
        <taxon>Eukaryota</taxon>
        <taxon>Viridiplantae</taxon>
        <taxon>Streptophyta</taxon>
        <taxon>Embryophyta</taxon>
        <taxon>Tracheophyta</taxon>
        <taxon>Spermatophyta</taxon>
        <taxon>Magnoliopsida</taxon>
        <taxon>eudicotyledons</taxon>
        <taxon>Gunneridae</taxon>
        <taxon>Pentapetalae</taxon>
        <taxon>asterids</taxon>
        <taxon>campanulids</taxon>
        <taxon>Asterales</taxon>
        <taxon>Asteraceae</taxon>
        <taxon>Asteroideae</taxon>
        <taxon>Anthemideae</taxon>
        <taxon>Anthemidinae</taxon>
        <taxon>Tanacetum</taxon>
    </lineage>
</organism>
<dbReference type="EMBL" id="BQNB010011416">
    <property type="protein sequence ID" value="GJS90292.1"/>
    <property type="molecule type" value="Genomic_DNA"/>
</dbReference>
<feature type="region of interest" description="Disordered" evidence="1">
    <location>
        <begin position="1"/>
        <end position="45"/>
    </location>
</feature>
<dbReference type="Proteomes" id="UP001151760">
    <property type="component" value="Unassembled WGS sequence"/>
</dbReference>
<evidence type="ECO:0000313" key="2">
    <source>
        <dbReference type="EMBL" id="GJS90292.1"/>
    </source>
</evidence>
<reference evidence="2" key="2">
    <citation type="submission" date="2022-01" db="EMBL/GenBank/DDBJ databases">
        <authorList>
            <person name="Yamashiro T."/>
            <person name="Shiraishi A."/>
            <person name="Satake H."/>
            <person name="Nakayama K."/>
        </authorList>
    </citation>
    <scope>NUCLEOTIDE SEQUENCE</scope>
</reference>
<evidence type="ECO:0008006" key="4">
    <source>
        <dbReference type="Google" id="ProtNLM"/>
    </source>
</evidence>
<dbReference type="Gene3D" id="3.30.70.270">
    <property type="match status" value="1"/>
</dbReference>
<feature type="compositionally biased region" description="Polar residues" evidence="1">
    <location>
        <begin position="31"/>
        <end position="42"/>
    </location>
</feature>
<feature type="region of interest" description="Disordered" evidence="1">
    <location>
        <begin position="59"/>
        <end position="169"/>
    </location>
</feature>
<sequence length="689" mass="78943">MVDSQPMEEEFQGAATRDAGTETHGGPTKPVLQTQKSPSPSSAFIKENIDVLRTVIKEHDQQAKMKATPRKLAYADSEKEAPTGQTPSTIKSQKTPSKNKEPTHLRRSRRLEDRSTTREKARRERSKSRRKRSGHQDTSSDSEYEEGSDDACEDLNSPYKRPKPTPFTQRITRFKYHKRAKLPRNIRSVDSFKELSQKFLEEFSQQKRYAKDPIEIHGIKRRQNEGLQVFMHRFKSESSHIKGVPPVLRISAFMHGHGHPELAKKLNDKIPKTVDEMFETVRAFIRGEVAAGARDKGGPREARRNMGVYTPYPKKDTFTPLTKTLKESLAMESISFPEPPLMIGTPKKQNLNKFCDYHGDRGHNTNDCYQLKKQIEEAVASGKLAHLVKDIRQNNQRNRNPRRNGVKPVKTQKMQDSDDRLFKGNISSPRSNRPSSNFRKGRKKQDGANGVCNNKMSFAVQHHNRKDRNEKPQSSGIREQVILRTKSNSKIGPTSDLMSLERTWGRENAEEAFTISHELPDQYVTMGTTMTTNCKQLMADVLRENIEKMMEKVLADQRGWNVETYLEEIVIKSKSELGLVQDVKETLRKLKRVNIKIDPTMSSFRVKEGRKRVQALIHTARSLRAVFRKHKVKVVTDGPMEETLKLAGREGRLGKWATEIRTYDISYVQRKEAEGPVVKKFFGQGEQVE</sequence>
<feature type="compositionally biased region" description="Low complexity" evidence="1">
    <location>
        <begin position="427"/>
        <end position="437"/>
    </location>
</feature>
<feature type="compositionally biased region" description="Acidic residues" evidence="1">
    <location>
        <begin position="1"/>
        <end position="11"/>
    </location>
</feature>
<dbReference type="InterPro" id="IPR043128">
    <property type="entry name" value="Rev_trsase/Diguanyl_cyclase"/>
</dbReference>
<proteinExistence type="predicted"/>
<comment type="caution">
    <text evidence="2">The sequence shown here is derived from an EMBL/GenBank/DDBJ whole genome shotgun (WGS) entry which is preliminary data.</text>
</comment>
<feature type="compositionally biased region" description="Basic and acidic residues" evidence="1">
    <location>
        <begin position="413"/>
        <end position="422"/>
    </location>
</feature>
<feature type="compositionally biased region" description="Basic and acidic residues" evidence="1">
    <location>
        <begin position="98"/>
        <end position="122"/>
    </location>
</feature>
<dbReference type="PANTHER" id="PTHR33223:SF11">
    <property type="entry name" value="ELEMENT PROTEIN, PUTATIVE-RELATED"/>
    <property type="match status" value="1"/>
</dbReference>
<accession>A0ABQ4ZM91</accession>